<keyword evidence="2" id="KW-1185">Reference proteome</keyword>
<evidence type="ECO:0000313" key="1">
    <source>
        <dbReference type="EMBL" id="PKY01208.1"/>
    </source>
</evidence>
<dbReference type="Proteomes" id="UP000234254">
    <property type="component" value="Unassembled WGS sequence"/>
</dbReference>
<name>A0A2I1CUA8_ASPC2</name>
<dbReference type="VEuPathDB" id="FungiDB:P168DRAFT_329912"/>
<dbReference type="RefSeq" id="XP_024689802.1">
    <property type="nucleotide sequence ID" value="XM_024841527.1"/>
</dbReference>
<evidence type="ECO:0000313" key="2">
    <source>
        <dbReference type="Proteomes" id="UP000234254"/>
    </source>
</evidence>
<proteinExistence type="predicted"/>
<protein>
    <submittedName>
        <fullName evidence="1">Uncharacterized protein</fullName>
    </submittedName>
</protein>
<dbReference type="AlphaFoldDB" id="A0A2I1CUA8"/>
<dbReference type="EMBL" id="MSFM01000012">
    <property type="protein sequence ID" value="PKY01208.1"/>
    <property type="molecule type" value="Genomic_DNA"/>
</dbReference>
<comment type="caution">
    <text evidence="1">The sequence shown here is derived from an EMBL/GenBank/DDBJ whole genome shotgun (WGS) entry which is preliminary data.</text>
</comment>
<sequence length="152" mass="16741">MTDVSRNTNLVETLSSLRCPQIRERDLMAALQHLIDHGGSADTRCPSNHFALGLGVNRVYPRREARILALQTAPGNRGRAADGDRDGDEIQALLDQIDANPKVLDQREPEEFLIIKIGNLVQSLARNDEKGLDLQFLSNIAIDYLIAIEAGA</sequence>
<organism evidence="1 2">
    <name type="scientific">Aspergillus campestris (strain IBT 28561)</name>
    <dbReference type="NCBI Taxonomy" id="1392248"/>
    <lineage>
        <taxon>Eukaryota</taxon>
        <taxon>Fungi</taxon>
        <taxon>Dikarya</taxon>
        <taxon>Ascomycota</taxon>
        <taxon>Pezizomycotina</taxon>
        <taxon>Eurotiomycetes</taxon>
        <taxon>Eurotiomycetidae</taxon>
        <taxon>Eurotiales</taxon>
        <taxon>Aspergillaceae</taxon>
        <taxon>Aspergillus</taxon>
        <taxon>Aspergillus subgen. Circumdati</taxon>
    </lineage>
</organism>
<reference evidence="1" key="1">
    <citation type="submission" date="2016-12" db="EMBL/GenBank/DDBJ databases">
        <title>The genomes of Aspergillus section Nigri reveals drivers in fungal speciation.</title>
        <authorList>
            <consortium name="DOE Joint Genome Institute"/>
            <person name="Vesth T.C."/>
            <person name="Nybo J."/>
            <person name="Theobald S."/>
            <person name="Brandl J."/>
            <person name="Frisvad J.C."/>
            <person name="Nielsen K.F."/>
            <person name="Lyhne E.K."/>
            <person name="Kogle M.E."/>
            <person name="Kuo A."/>
            <person name="Riley R."/>
            <person name="Clum A."/>
            <person name="Nolan M."/>
            <person name="Lipzen A."/>
            <person name="Salamov A."/>
            <person name="Henrissat B."/>
            <person name="Wiebenga A."/>
            <person name="De vries R.P."/>
            <person name="Grigoriev I.V."/>
            <person name="Mortensen U.H."/>
            <person name="Andersen M.R."/>
            <person name="Baker S.E."/>
        </authorList>
    </citation>
    <scope>NUCLEOTIDE SEQUENCE</scope>
    <source>
        <strain evidence="1">IBT 28561</strain>
    </source>
</reference>
<accession>A0A2I1CUA8</accession>
<gene>
    <name evidence="1" type="ORF">P168DRAFT_329912</name>
</gene>
<dbReference type="GeneID" id="36549051"/>